<feature type="binding site" evidence="11">
    <location>
        <position position="79"/>
    </location>
    <ligand>
        <name>Na(+)</name>
        <dbReference type="ChEBI" id="CHEBI:29101"/>
        <note>structural</note>
    </ligand>
</feature>
<feature type="transmembrane region" description="Helical" evidence="11">
    <location>
        <begin position="96"/>
        <end position="116"/>
    </location>
</feature>
<evidence type="ECO:0000256" key="8">
    <source>
        <dbReference type="ARBA" id="ARBA00023303"/>
    </source>
</evidence>
<name>A0A921LE77_9BACT</name>
<accession>A0A921LE77</accession>
<dbReference type="EMBL" id="DYVX01000068">
    <property type="protein sequence ID" value="HJF92382.1"/>
    <property type="molecule type" value="Genomic_DNA"/>
</dbReference>
<dbReference type="RefSeq" id="WP_276827945.1">
    <property type="nucleotide sequence ID" value="NZ_DYVX01000068.1"/>
</dbReference>
<evidence type="ECO:0000256" key="9">
    <source>
        <dbReference type="ARBA" id="ARBA00035120"/>
    </source>
</evidence>
<protein>
    <recommendedName>
        <fullName evidence="11">Fluoride-specific ion channel FluC</fullName>
    </recommendedName>
</protein>
<dbReference type="NCBIfam" id="TIGR00494">
    <property type="entry name" value="crcB"/>
    <property type="match status" value="1"/>
</dbReference>
<sequence>MTKELIAIFIGGGTGSVLRYCVQMALHERIVPYNFPWATFTVNIVGSFLIGLFYAWSARFNLPTEIRLLLTTGLCGGFTTFSTFSNDGLTLLKQGYGSLFLLYVLLSIVLGILAALGGNLCGR</sequence>
<evidence type="ECO:0000256" key="7">
    <source>
        <dbReference type="ARBA" id="ARBA00023136"/>
    </source>
</evidence>
<evidence type="ECO:0000313" key="13">
    <source>
        <dbReference type="Proteomes" id="UP000717835"/>
    </source>
</evidence>
<feature type="binding site" evidence="11">
    <location>
        <position position="76"/>
    </location>
    <ligand>
        <name>Na(+)</name>
        <dbReference type="ChEBI" id="CHEBI:29101"/>
        <note>structural</note>
    </ligand>
</feature>
<reference evidence="12" key="1">
    <citation type="journal article" date="2021" name="PeerJ">
        <title>Extensive microbial diversity within the chicken gut microbiome revealed by metagenomics and culture.</title>
        <authorList>
            <person name="Gilroy R."/>
            <person name="Ravi A."/>
            <person name="Getino M."/>
            <person name="Pursley I."/>
            <person name="Horton D.L."/>
            <person name="Alikhan N.F."/>
            <person name="Baker D."/>
            <person name="Gharbi K."/>
            <person name="Hall N."/>
            <person name="Watson M."/>
            <person name="Adriaenssens E.M."/>
            <person name="Foster-Nyarko E."/>
            <person name="Jarju S."/>
            <person name="Secka A."/>
            <person name="Antonio M."/>
            <person name="Oren A."/>
            <person name="Chaudhuri R.R."/>
            <person name="La Ragione R."/>
            <person name="Hildebrand F."/>
            <person name="Pallen M.J."/>
        </authorList>
    </citation>
    <scope>NUCLEOTIDE SEQUENCE</scope>
    <source>
        <strain evidence="12">CHK55-1828</strain>
    </source>
</reference>
<feature type="transmembrane region" description="Helical" evidence="11">
    <location>
        <begin position="68"/>
        <end position="84"/>
    </location>
</feature>
<evidence type="ECO:0000256" key="11">
    <source>
        <dbReference type="HAMAP-Rule" id="MF_00454"/>
    </source>
</evidence>
<dbReference type="PANTHER" id="PTHR28259:SF1">
    <property type="entry name" value="FLUORIDE EXPORT PROTEIN 1-RELATED"/>
    <property type="match status" value="1"/>
</dbReference>
<keyword evidence="11" id="KW-0813">Transport</keyword>
<comment type="catalytic activity">
    <reaction evidence="10">
        <text>fluoride(in) = fluoride(out)</text>
        <dbReference type="Rhea" id="RHEA:76159"/>
        <dbReference type="ChEBI" id="CHEBI:17051"/>
    </reaction>
    <physiologicalReaction direction="left-to-right" evidence="10">
        <dbReference type="Rhea" id="RHEA:76160"/>
    </physiologicalReaction>
</comment>
<comment type="subcellular location">
    <subcellularLocation>
        <location evidence="1 11">Cell membrane</location>
        <topology evidence="1 11">Multi-pass membrane protein</topology>
    </subcellularLocation>
</comment>
<dbReference type="HAMAP" id="MF_00454">
    <property type="entry name" value="FluC"/>
    <property type="match status" value="1"/>
</dbReference>
<evidence type="ECO:0000256" key="2">
    <source>
        <dbReference type="ARBA" id="ARBA00022475"/>
    </source>
</evidence>
<keyword evidence="11" id="KW-0915">Sodium</keyword>
<proteinExistence type="inferred from homology"/>
<evidence type="ECO:0000256" key="4">
    <source>
        <dbReference type="ARBA" id="ARBA00022692"/>
    </source>
</evidence>
<organism evidence="12 13">
    <name type="scientific">Mediterranea massiliensis</name>
    <dbReference type="NCBI Taxonomy" id="1841865"/>
    <lineage>
        <taxon>Bacteria</taxon>
        <taxon>Pseudomonadati</taxon>
        <taxon>Bacteroidota</taxon>
        <taxon>Bacteroidia</taxon>
        <taxon>Bacteroidales</taxon>
        <taxon>Bacteroidaceae</taxon>
        <taxon>Mediterranea</taxon>
    </lineage>
</organism>
<keyword evidence="6 11" id="KW-0406">Ion transport</keyword>
<comment type="similarity">
    <text evidence="9 11">Belongs to the fluoride channel Fluc/FEX (TC 1.A.43) family.</text>
</comment>
<reference evidence="12" key="2">
    <citation type="submission" date="2021-09" db="EMBL/GenBank/DDBJ databases">
        <authorList>
            <person name="Gilroy R."/>
        </authorList>
    </citation>
    <scope>NUCLEOTIDE SEQUENCE</scope>
    <source>
        <strain evidence="12">CHK55-1828</strain>
    </source>
</reference>
<gene>
    <name evidence="11 12" type="primary">crcB</name>
    <name evidence="11" type="synonym">fluC</name>
    <name evidence="12" type="ORF">K8W02_08375</name>
</gene>
<keyword evidence="4 11" id="KW-0812">Transmembrane</keyword>
<dbReference type="Proteomes" id="UP000717835">
    <property type="component" value="Unassembled WGS sequence"/>
</dbReference>
<keyword evidence="8 11" id="KW-0407">Ion channel</keyword>
<feature type="transmembrane region" description="Helical" evidence="11">
    <location>
        <begin position="35"/>
        <end position="56"/>
    </location>
</feature>
<dbReference type="PANTHER" id="PTHR28259">
    <property type="entry name" value="FLUORIDE EXPORT PROTEIN 1-RELATED"/>
    <property type="match status" value="1"/>
</dbReference>
<evidence type="ECO:0000256" key="3">
    <source>
        <dbReference type="ARBA" id="ARBA00022519"/>
    </source>
</evidence>
<evidence type="ECO:0000256" key="1">
    <source>
        <dbReference type="ARBA" id="ARBA00004651"/>
    </source>
</evidence>
<evidence type="ECO:0000313" key="12">
    <source>
        <dbReference type="EMBL" id="HJF92382.1"/>
    </source>
</evidence>
<keyword evidence="3" id="KW-0997">Cell inner membrane</keyword>
<dbReference type="GO" id="GO:0062054">
    <property type="term" value="F:fluoride channel activity"/>
    <property type="evidence" value="ECO:0007669"/>
    <property type="project" value="UniProtKB-UniRule"/>
</dbReference>
<evidence type="ECO:0000256" key="5">
    <source>
        <dbReference type="ARBA" id="ARBA00022989"/>
    </source>
</evidence>
<dbReference type="GO" id="GO:0005886">
    <property type="term" value="C:plasma membrane"/>
    <property type="evidence" value="ECO:0007669"/>
    <property type="project" value="UniProtKB-SubCell"/>
</dbReference>
<dbReference type="Pfam" id="PF02537">
    <property type="entry name" value="CRCB"/>
    <property type="match status" value="1"/>
</dbReference>
<dbReference type="GO" id="GO:0140114">
    <property type="term" value="P:cellular detoxification of fluoride"/>
    <property type="evidence" value="ECO:0007669"/>
    <property type="project" value="UniProtKB-UniRule"/>
</dbReference>
<dbReference type="GO" id="GO:0046872">
    <property type="term" value="F:metal ion binding"/>
    <property type="evidence" value="ECO:0007669"/>
    <property type="project" value="UniProtKB-KW"/>
</dbReference>
<keyword evidence="11" id="KW-0479">Metal-binding</keyword>
<comment type="caution">
    <text evidence="12">The sequence shown here is derived from an EMBL/GenBank/DDBJ whole genome shotgun (WGS) entry which is preliminary data.</text>
</comment>
<dbReference type="InterPro" id="IPR003691">
    <property type="entry name" value="FluC"/>
</dbReference>
<keyword evidence="5 11" id="KW-1133">Transmembrane helix</keyword>
<comment type="activity regulation">
    <text evidence="11">Na(+) is not transported, but it plays an essential structural role and its presence is essential for fluoride channel function.</text>
</comment>
<keyword evidence="7 11" id="KW-0472">Membrane</keyword>
<keyword evidence="2 11" id="KW-1003">Cell membrane</keyword>
<evidence type="ECO:0000256" key="6">
    <source>
        <dbReference type="ARBA" id="ARBA00023065"/>
    </source>
</evidence>
<comment type="function">
    <text evidence="11">Fluoride-specific ion channel. Important for reducing fluoride concentration in the cell, thus reducing its toxicity.</text>
</comment>
<dbReference type="AlphaFoldDB" id="A0A921LE77"/>
<evidence type="ECO:0000256" key="10">
    <source>
        <dbReference type="ARBA" id="ARBA00035585"/>
    </source>
</evidence>